<gene>
    <name evidence="1" type="ORF">NC653_024100</name>
</gene>
<evidence type="ECO:0000313" key="2">
    <source>
        <dbReference type="Proteomes" id="UP001164929"/>
    </source>
</evidence>
<sequence length="267" mass="30114">MSSFPSPGFFFLLFSDLNTKRNKCVIILQIIFISCFIIFKVMEGRDSGLAANGTLASSLNYTPSNSRLKLLLPPLKTVKLIPEHLRKPTKCLENLDGPQLCTLNDLVFSVCGAPRDWQTHLEKHCTSSYNSFTHTKISDEEGRGSSVQRQVGLCEGKRGRGGVIVGRENMHTRSWWLLKKPRTSARKTCLVGRQSGIWVKAVPSRVCQFCLFLQGQRGELEDRLVMFLGTSPSFLKIFDQGVCRKRQAAEDCIEIANLFFHIHRAFS</sequence>
<dbReference type="EMBL" id="JAQIZT010000010">
    <property type="protein sequence ID" value="KAJ6980657.1"/>
    <property type="molecule type" value="Genomic_DNA"/>
</dbReference>
<dbReference type="Proteomes" id="UP001164929">
    <property type="component" value="Chromosome 10"/>
</dbReference>
<keyword evidence="2" id="KW-1185">Reference proteome</keyword>
<reference evidence="1" key="1">
    <citation type="journal article" date="2023" name="Mol. Ecol. Resour.">
        <title>Chromosome-level genome assembly of a triploid poplar Populus alba 'Berolinensis'.</title>
        <authorList>
            <person name="Chen S."/>
            <person name="Yu Y."/>
            <person name="Wang X."/>
            <person name="Wang S."/>
            <person name="Zhang T."/>
            <person name="Zhou Y."/>
            <person name="He R."/>
            <person name="Meng N."/>
            <person name="Wang Y."/>
            <person name="Liu W."/>
            <person name="Liu Z."/>
            <person name="Liu J."/>
            <person name="Guo Q."/>
            <person name="Huang H."/>
            <person name="Sederoff R.R."/>
            <person name="Wang G."/>
            <person name="Qu G."/>
            <person name="Chen S."/>
        </authorList>
    </citation>
    <scope>NUCLEOTIDE SEQUENCE</scope>
    <source>
        <strain evidence="1">SC-2020</strain>
    </source>
</reference>
<name>A0AAD6MAF2_9ROSI</name>
<protein>
    <submittedName>
        <fullName evidence="1">Uncharacterized protein</fullName>
    </submittedName>
</protein>
<comment type="caution">
    <text evidence="1">The sequence shown here is derived from an EMBL/GenBank/DDBJ whole genome shotgun (WGS) entry which is preliminary data.</text>
</comment>
<evidence type="ECO:0000313" key="1">
    <source>
        <dbReference type="EMBL" id="KAJ6980657.1"/>
    </source>
</evidence>
<proteinExistence type="predicted"/>
<dbReference type="AlphaFoldDB" id="A0AAD6MAF2"/>
<organism evidence="1 2">
    <name type="scientific">Populus alba x Populus x berolinensis</name>
    <dbReference type="NCBI Taxonomy" id="444605"/>
    <lineage>
        <taxon>Eukaryota</taxon>
        <taxon>Viridiplantae</taxon>
        <taxon>Streptophyta</taxon>
        <taxon>Embryophyta</taxon>
        <taxon>Tracheophyta</taxon>
        <taxon>Spermatophyta</taxon>
        <taxon>Magnoliopsida</taxon>
        <taxon>eudicotyledons</taxon>
        <taxon>Gunneridae</taxon>
        <taxon>Pentapetalae</taxon>
        <taxon>rosids</taxon>
        <taxon>fabids</taxon>
        <taxon>Malpighiales</taxon>
        <taxon>Salicaceae</taxon>
        <taxon>Saliceae</taxon>
        <taxon>Populus</taxon>
    </lineage>
</organism>
<accession>A0AAD6MAF2</accession>